<evidence type="ECO:0000256" key="4">
    <source>
        <dbReference type="SAM" id="MobiDB-lite"/>
    </source>
</evidence>
<dbReference type="AlphaFoldDB" id="A0A0B7AI27"/>
<evidence type="ECO:0000256" key="3">
    <source>
        <dbReference type="PROSITE-ProRule" id="PRU00023"/>
    </source>
</evidence>
<dbReference type="PANTHER" id="PTHR24171">
    <property type="entry name" value="ANKYRIN REPEAT DOMAIN-CONTAINING PROTEIN 39-RELATED"/>
    <property type="match status" value="1"/>
</dbReference>
<sequence length="377" mass="41915">MDIEENENTDRPEVRELVDCNQHNQSVPVSSPSESQLYSPLSSGPPAMTTMSSWGIENPTCERSTLDMNIPFTDPPRQQIIVPHLPNTINIPRLPIVDPTQLKPIDLSVPVTSMTLDTQDTDKIQEMNTDRVMPAKARASITLSECRYRLRLARKQAIYKMGLCAWSVERRLLLAVRNADVTAAINLLQSGVDPNVADNKRRTPLHIAASMGLDTIVSHLLAARADPNRQDILGNTPLHLAVCRGDTRIVNILLRSGADITHRDNVGRTPVCIVKSRLGTLKKDKSISTDKLISECQMISDVLKVHCSRKPVIGTAKEEQMLGSNVDLLCNMLKNISTREQADEIADTMIEQMSQMCIVNPVPPKVDKQQTYYLSIL</sequence>
<evidence type="ECO:0000313" key="5">
    <source>
        <dbReference type="EMBL" id="CEK80272.1"/>
    </source>
</evidence>
<feature type="repeat" description="ANK" evidence="3">
    <location>
        <begin position="200"/>
        <end position="232"/>
    </location>
</feature>
<dbReference type="Pfam" id="PF12796">
    <property type="entry name" value="Ank_2"/>
    <property type="match status" value="1"/>
</dbReference>
<dbReference type="SUPFAM" id="SSF48403">
    <property type="entry name" value="Ankyrin repeat"/>
    <property type="match status" value="1"/>
</dbReference>
<feature type="region of interest" description="Disordered" evidence="4">
    <location>
        <begin position="24"/>
        <end position="49"/>
    </location>
</feature>
<keyword evidence="2 3" id="KW-0040">ANK repeat</keyword>
<reference evidence="5" key="1">
    <citation type="submission" date="2014-12" db="EMBL/GenBank/DDBJ databases">
        <title>Insight into the proteome of Arion vulgaris.</title>
        <authorList>
            <person name="Aradska J."/>
            <person name="Bulat T."/>
            <person name="Smidak R."/>
            <person name="Sarate P."/>
            <person name="Gangsoo J."/>
            <person name="Sialana F."/>
            <person name="Bilban M."/>
            <person name="Lubec G."/>
        </authorList>
    </citation>
    <scope>NUCLEOTIDE SEQUENCE</scope>
    <source>
        <tissue evidence="5">Skin</tissue>
    </source>
</reference>
<dbReference type="SMART" id="SM00248">
    <property type="entry name" value="ANK"/>
    <property type="match status" value="3"/>
</dbReference>
<feature type="repeat" description="ANK" evidence="3">
    <location>
        <begin position="233"/>
        <end position="265"/>
    </location>
</feature>
<gene>
    <name evidence="5" type="primary">ORF120035</name>
</gene>
<dbReference type="InterPro" id="IPR036770">
    <property type="entry name" value="Ankyrin_rpt-contain_sf"/>
</dbReference>
<evidence type="ECO:0000256" key="1">
    <source>
        <dbReference type="ARBA" id="ARBA00022737"/>
    </source>
</evidence>
<proteinExistence type="predicted"/>
<dbReference type="PROSITE" id="PS50088">
    <property type="entry name" value="ANK_REPEAT"/>
    <property type="match status" value="2"/>
</dbReference>
<dbReference type="Gene3D" id="1.25.40.20">
    <property type="entry name" value="Ankyrin repeat-containing domain"/>
    <property type="match status" value="1"/>
</dbReference>
<dbReference type="PROSITE" id="PS50297">
    <property type="entry name" value="ANK_REP_REGION"/>
    <property type="match status" value="2"/>
</dbReference>
<accession>A0A0B7AI27</accession>
<dbReference type="EMBL" id="HACG01033407">
    <property type="protein sequence ID" value="CEK80272.1"/>
    <property type="molecule type" value="Transcribed_RNA"/>
</dbReference>
<keyword evidence="1" id="KW-0677">Repeat</keyword>
<evidence type="ECO:0000256" key="2">
    <source>
        <dbReference type="ARBA" id="ARBA00023043"/>
    </source>
</evidence>
<dbReference type="InterPro" id="IPR002110">
    <property type="entry name" value="Ankyrin_rpt"/>
</dbReference>
<name>A0A0B7AI27_9EUPU</name>
<feature type="compositionally biased region" description="Low complexity" evidence="4">
    <location>
        <begin position="25"/>
        <end position="36"/>
    </location>
</feature>
<protein>
    <submittedName>
        <fullName evidence="5">Uncharacterized protein</fullName>
    </submittedName>
</protein>
<organism evidence="5">
    <name type="scientific">Arion vulgaris</name>
    <dbReference type="NCBI Taxonomy" id="1028688"/>
    <lineage>
        <taxon>Eukaryota</taxon>
        <taxon>Metazoa</taxon>
        <taxon>Spiralia</taxon>
        <taxon>Lophotrochozoa</taxon>
        <taxon>Mollusca</taxon>
        <taxon>Gastropoda</taxon>
        <taxon>Heterobranchia</taxon>
        <taxon>Euthyneura</taxon>
        <taxon>Panpulmonata</taxon>
        <taxon>Eupulmonata</taxon>
        <taxon>Stylommatophora</taxon>
        <taxon>Helicina</taxon>
        <taxon>Arionoidea</taxon>
        <taxon>Arionidae</taxon>
        <taxon>Arion</taxon>
    </lineage>
</organism>